<dbReference type="EMBL" id="BQNB010021705">
    <property type="protein sequence ID" value="GJU09197.1"/>
    <property type="molecule type" value="Genomic_DNA"/>
</dbReference>
<protein>
    <submittedName>
        <fullName evidence="2">Uncharacterized protein</fullName>
    </submittedName>
</protein>
<organism evidence="2 3">
    <name type="scientific">Tanacetum coccineum</name>
    <dbReference type="NCBI Taxonomy" id="301880"/>
    <lineage>
        <taxon>Eukaryota</taxon>
        <taxon>Viridiplantae</taxon>
        <taxon>Streptophyta</taxon>
        <taxon>Embryophyta</taxon>
        <taxon>Tracheophyta</taxon>
        <taxon>Spermatophyta</taxon>
        <taxon>Magnoliopsida</taxon>
        <taxon>eudicotyledons</taxon>
        <taxon>Gunneridae</taxon>
        <taxon>Pentapetalae</taxon>
        <taxon>asterids</taxon>
        <taxon>campanulids</taxon>
        <taxon>Asterales</taxon>
        <taxon>Asteraceae</taxon>
        <taxon>Asteroideae</taxon>
        <taxon>Anthemideae</taxon>
        <taxon>Anthemidinae</taxon>
        <taxon>Tanacetum</taxon>
    </lineage>
</organism>
<sequence>MSSPNHFTSDIEDAFSSINILNYTSVSSDYFPASAGSSSFNSSKNSTDNYNTISISLSTINPDKMYLKHHEKQVEDILNYLDELYLHHIEKMEEGQCLSKGRQHLKPQVITLDAIGIELIMASPQLEKSQAAAMATSDISLGTLTQRKFLVPGRTEWTFATCIEGNVTASKPQTLEEAINISQRLMDQIIKRDSVQEPNNDKRKLKNKGNIVNNNNNQNNYNNNNVTMIHDSRIEDKKPSRFILPPTDILETVLCVKDAPYIT</sequence>
<accession>A0ABQ5JCC5</accession>
<proteinExistence type="predicted"/>
<evidence type="ECO:0000313" key="3">
    <source>
        <dbReference type="Proteomes" id="UP001151760"/>
    </source>
</evidence>
<comment type="caution">
    <text evidence="2">The sequence shown here is derived from an EMBL/GenBank/DDBJ whole genome shotgun (WGS) entry which is preliminary data.</text>
</comment>
<reference evidence="2" key="2">
    <citation type="submission" date="2022-01" db="EMBL/GenBank/DDBJ databases">
        <authorList>
            <person name="Yamashiro T."/>
            <person name="Shiraishi A."/>
            <person name="Satake H."/>
            <person name="Nakayama K."/>
        </authorList>
    </citation>
    <scope>NUCLEOTIDE SEQUENCE</scope>
</reference>
<reference evidence="2" key="1">
    <citation type="journal article" date="2022" name="Int. J. Mol. Sci.">
        <title>Draft Genome of Tanacetum Coccineum: Genomic Comparison of Closely Related Tanacetum-Family Plants.</title>
        <authorList>
            <person name="Yamashiro T."/>
            <person name="Shiraishi A."/>
            <person name="Nakayama K."/>
            <person name="Satake H."/>
        </authorList>
    </citation>
    <scope>NUCLEOTIDE SEQUENCE</scope>
</reference>
<gene>
    <name evidence="2" type="ORF">Tco_1125627</name>
</gene>
<evidence type="ECO:0000313" key="2">
    <source>
        <dbReference type="EMBL" id="GJU09197.1"/>
    </source>
</evidence>
<feature type="compositionally biased region" description="Low complexity" evidence="1">
    <location>
        <begin position="208"/>
        <end position="224"/>
    </location>
</feature>
<evidence type="ECO:0000256" key="1">
    <source>
        <dbReference type="SAM" id="MobiDB-lite"/>
    </source>
</evidence>
<dbReference type="Proteomes" id="UP001151760">
    <property type="component" value="Unassembled WGS sequence"/>
</dbReference>
<feature type="region of interest" description="Disordered" evidence="1">
    <location>
        <begin position="196"/>
        <end position="224"/>
    </location>
</feature>
<name>A0ABQ5JCC5_9ASTR</name>
<keyword evidence="3" id="KW-1185">Reference proteome</keyword>